<organism evidence="2 3">
    <name type="scientific">Dryococelus australis</name>
    <dbReference type="NCBI Taxonomy" id="614101"/>
    <lineage>
        <taxon>Eukaryota</taxon>
        <taxon>Metazoa</taxon>
        <taxon>Ecdysozoa</taxon>
        <taxon>Arthropoda</taxon>
        <taxon>Hexapoda</taxon>
        <taxon>Insecta</taxon>
        <taxon>Pterygota</taxon>
        <taxon>Neoptera</taxon>
        <taxon>Polyneoptera</taxon>
        <taxon>Phasmatodea</taxon>
        <taxon>Verophasmatodea</taxon>
        <taxon>Anareolatae</taxon>
        <taxon>Phasmatidae</taxon>
        <taxon>Eurycanthinae</taxon>
        <taxon>Dryococelus</taxon>
    </lineage>
</organism>
<evidence type="ECO:0000313" key="2">
    <source>
        <dbReference type="EMBL" id="KAJ8869999.1"/>
    </source>
</evidence>
<dbReference type="Pfam" id="PF20700">
    <property type="entry name" value="Mutator"/>
    <property type="match status" value="1"/>
</dbReference>
<evidence type="ECO:0000313" key="3">
    <source>
        <dbReference type="Proteomes" id="UP001159363"/>
    </source>
</evidence>
<accession>A0ABQ9GFQ7</accession>
<dbReference type="EMBL" id="JARBHB010000013">
    <property type="protein sequence ID" value="KAJ8869999.1"/>
    <property type="molecule type" value="Genomic_DNA"/>
</dbReference>
<name>A0ABQ9GFQ7_9NEOP</name>
<evidence type="ECO:0000259" key="1">
    <source>
        <dbReference type="Pfam" id="PF20700"/>
    </source>
</evidence>
<reference evidence="2 3" key="1">
    <citation type="submission" date="2023-02" db="EMBL/GenBank/DDBJ databases">
        <title>LHISI_Scaffold_Assembly.</title>
        <authorList>
            <person name="Stuart O.P."/>
            <person name="Cleave R."/>
            <person name="Magrath M.J.L."/>
            <person name="Mikheyev A.S."/>
        </authorList>
    </citation>
    <scope>NUCLEOTIDE SEQUENCE [LARGE SCALE GENOMIC DNA]</scope>
    <source>
        <strain evidence="2">Daus_M_001</strain>
        <tissue evidence="2">Leg muscle</tissue>
    </source>
</reference>
<feature type="domain" description="Mutator-like transposase" evidence="1">
    <location>
        <begin position="458"/>
        <end position="576"/>
    </location>
</feature>
<protein>
    <recommendedName>
        <fullName evidence="1">Mutator-like transposase domain-containing protein</fullName>
    </recommendedName>
</protein>
<dbReference type="InterPro" id="IPR049012">
    <property type="entry name" value="Mutator_transp_dom"/>
</dbReference>
<dbReference type="Proteomes" id="UP001159363">
    <property type="component" value="Chromosome 12"/>
</dbReference>
<proteinExistence type="predicted"/>
<sequence>MWGQYFPWRVIRSFIAAEVTAHPCAASRRGRLAALDTAALRYWLLCTVCSPLEENRVDCWKLLTHSDFESIVWFVAQGHEVSEKFRGDTALEAFRRNPTVGSFAPSYWYTALLRYYYGTPVQSLARSGDGALDLRGNVAYIAPRYVGLGGIRSKNYARRITLNRPTHNIPSASFAVTEKMIVENGLKGRRSGATPECKSRGKRDIPSGIVRHDSHLRKSRSDPAGDLTRFWWEASNLTSQPSWSQSGIESAMAWCEESYQQSHGVISGTNKKPKSGWPELESNPYPPECDSSCFTFSLGPERVVQLVAFHKGVEPSSILGGIAPGLTHVGYAVDVAVRGFLWALLFLLPLHSSVTPSSHVCLKCARDPEGWSPTTSMISPLPSIRAGADRSSDAPSSYPFFPNHSSHHQPRKCTKLPVSSVVIVVICESPGTQINIHVVQSFSTIVVNTRKSPLILEGRRIVGIGYLWKQLNVVDKHVPFDCSLKDMVPISGGKKKKKKEGLNSGILFQCQLCSMKYSIWTNANNTTEMDLNTAAVSGTISTGGGLFQLEEIMSTMNIPCMTSNTFENLEQKGEIAAQAELELAAKE</sequence>
<keyword evidence="3" id="KW-1185">Reference proteome</keyword>
<gene>
    <name evidence="2" type="ORF">PR048_029010</name>
</gene>
<comment type="caution">
    <text evidence="2">The sequence shown here is derived from an EMBL/GenBank/DDBJ whole genome shotgun (WGS) entry which is preliminary data.</text>
</comment>